<protein>
    <submittedName>
        <fullName evidence="1">Uncharacterized protein</fullName>
    </submittedName>
</protein>
<evidence type="ECO:0000313" key="1">
    <source>
        <dbReference type="EMBL" id="ACK77912.1"/>
    </source>
</evidence>
<dbReference type="PaxDb" id="243159-AFE_1291"/>
<dbReference type="AlphaFoldDB" id="B7J8X3"/>
<gene>
    <name evidence="1" type="ordered locus">AFE_1291</name>
</gene>
<dbReference type="HOGENOM" id="CLU_1801859_0_0_6"/>
<name>B7J8X3_ACIF2</name>
<dbReference type="KEGG" id="afr:AFE_1291"/>
<dbReference type="RefSeq" id="WP_012606962.1">
    <property type="nucleotide sequence ID" value="NC_011761.1"/>
</dbReference>
<dbReference type="Proteomes" id="UP000001362">
    <property type="component" value="Chromosome"/>
</dbReference>
<dbReference type="EMBL" id="CP001219">
    <property type="protein sequence ID" value="ACK77912.1"/>
    <property type="molecule type" value="Genomic_DNA"/>
</dbReference>
<dbReference type="STRING" id="243159.AFE_1291"/>
<proteinExistence type="predicted"/>
<accession>B7J8X3</accession>
<reference evidence="1 2" key="1">
    <citation type="journal article" date="2008" name="BMC Genomics">
        <title>Acidithiobacillus ferrooxidans metabolism: from genome sequence to industrial applications.</title>
        <authorList>
            <person name="Valdes J."/>
            <person name="Pedroso I."/>
            <person name="Quatrini R."/>
            <person name="Dodson R.J."/>
            <person name="Tettelin H."/>
            <person name="Blake R.II."/>
            <person name="Eisen J.A."/>
            <person name="Holmes D.S."/>
        </authorList>
    </citation>
    <scope>NUCLEOTIDE SEQUENCE [LARGE SCALE GENOMIC DNA]</scope>
    <source>
        <strain evidence="2">ATCC 23270 / DSM 14882 / CIP 104768 / NCIMB 8455</strain>
    </source>
</reference>
<sequence length="143" mass="15907">MKGEIYIFQDVGPRNKVWICLTVFDKAMFLYGSVIGASRVIKRTLSTKTAMGQMAEKAKKCPLKWQDQVEVDESITLASAMDEILDQVYDCFHRHGGGSAVSGLLKSMREMSTVAEYADSIDSKDAKLSEAVRSIVPQSTWSF</sequence>
<dbReference type="GeneID" id="65280551"/>
<evidence type="ECO:0000313" key="2">
    <source>
        <dbReference type="Proteomes" id="UP000001362"/>
    </source>
</evidence>
<organism evidence="1 2">
    <name type="scientific">Acidithiobacillus ferrooxidans (strain ATCC 23270 / DSM 14882 / CIP 104768 / NCIMB 8455)</name>
    <name type="common">Ferrobacillus ferrooxidans (strain ATCC 23270)</name>
    <dbReference type="NCBI Taxonomy" id="243159"/>
    <lineage>
        <taxon>Bacteria</taxon>
        <taxon>Pseudomonadati</taxon>
        <taxon>Pseudomonadota</taxon>
        <taxon>Acidithiobacillia</taxon>
        <taxon>Acidithiobacillales</taxon>
        <taxon>Acidithiobacillaceae</taxon>
        <taxon>Acidithiobacillus</taxon>
    </lineage>
</organism>
<dbReference type="eggNOG" id="ENOG5030TH4">
    <property type="taxonomic scope" value="Bacteria"/>
</dbReference>
<keyword evidence="2" id="KW-1185">Reference proteome</keyword>